<feature type="region of interest" description="Disordered" evidence="1">
    <location>
        <begin position="23"/>
        <end position="45"/>
    </location>
</feature>
<gene>
    <name evidence="2" type="ORF">MAG551_02384</name>
</gene>
<feature type="region of interest" description="Disordered" evidence="1">
    <location>
        <begin position="61"/>
        <end position="90"/>
    </location>
</feature>
<sequence>MEQLVWAIIIIFIIFTALKNRARNRPDTTSGRAPDTDHEAKEERDKLARYMEELLGIETPETKPQVRVERKEPEPLEKEIPPKPEPVIEKKVGQFESPLAKKYEEKSKPPIPKRKDIYYTKFPWGTLSGKDLKNAIINAEILGPPISKRKSHRLY</sequence>
<name>A0A941W7C8_9BACT</name>
<protein>
    <submittedName>
        <fullName evidence="2">Uncharacterized protein</fullName>
    </submittedName>
</protein>
<feature type="compositionally biased region" description="Basic and acidic residues" evidence="1">
    <location>
        <begin position="34"/>
        <end position="45"/>
    </location>
</feature>
<organism evidence="2 3">
    <name type="scientific">Candidatus Scalindua arabica</name>
    <dbReference type="NCBI Taxonomy" id="1127984"/>
    <lineage>
        <taxon>Bacteria</taxon>
        <taxon>Pseudomonadati</taxon>
        <taxon>Planctomycetota</taxon>
        <taxon>Candidatus Brocadiia</taxon>
        <taxon>Candidatus Brocadiales</taxon>
        <taxon>Candidatus Scalinduaceae</taxon>
        <taxon>Candidatus Scalindua</taxon>
    </lineage>
</organism>
<comment type="caution">
    <text evidence="2">The sequence shown here is derived from an EMBL/GenBank/DDBJ whole genome shotgun (WGS) entry which is preliminary data.</text>
</comment>
<evidence type="ECO:0000313" key="2">
    <source>
        <dbReference type="EMBL" id="MBS1259315.1"/>
    </source>
</evidence>
<evidence type="ECO:0000313" key="3">
    <source>
        <dbReference type="Proteomes" id="UP000722750"/>
    </source>
</evidence>
<dbReference type="EMBL" id="JAANXD010000089">
    <property type="protein sequence ID" value="MBS1259315.1"/>
    <property type="molecule type" value="Genomic_DNA"/>
</dbReference>
<proteinExistence type="predicted"/>
<evidence type="ECO:0000256" key="1">
    <source>
        <dbReference type="SAM" id="MobiDB-lite"/>
    </source>
</evidence>
<reference evidence="2" key="1">
    <citation type="journal article" date="2021" name="ISME J.">
        <title>Fine-scale metabolic discontinuity in a stratified prokaryote microbiome of a Red Sea deep halocline.</title>
        <authorList>
            <person name="Michoud G."/>
            <person name="Ngugi D.K."/>
            <person name="Barozzi A."/>
            <person name="Merlino G."/>
            <person name="Calleja M.L."/>
            <person name="Delgado-Huertas A."/>
            <person name="Moran X.A.G."/>
            <person name="Daffonchio D."/>
        </authorList>
    </citation>
    <scope>NUCLEOTIDE SEQUENCE</scope>
    <source>
        <strain evidence="2">SuakinDeep_MAG55_1</strain>
    </source>
</reference>
<dbReference type="AlphaFoldDB" id="A0A941W7C8"/>
<dbReference type="Proteomes" id="UP000722750">
    <property type="component" value="Unassembled WGS sequence"/>
</dbReference>
<accession>A0A941W7C8</accession>